<evidence type="ECO:0000313" key="10">
    <source>
        <dbReference type="EMBL" id="TKV60882.1"/>
    </source>
</evidence>
<proteinExistence type="inferred from homology"/>
<dbReference type="GO" id="GO:0005886">
    <property type="term" value="C:plasma membrane"/>
    <property type="evidence" value="ECO:0007669"/>
    <property type="project" value="UniProtKB-SubCell"/>
</dbReference>
<keyword evidence="11" id="KW-1185">Reference proteome</keyword>
<keyword evidence="3 8" id="KW-0812">Transmembrane</keyword>
<keyword evidence="4 8" id="KW-1133">Transmembrane helix</keyword>
<feature type="transmembrane region" description="Helical" evidence="8">
    <location>
        <begin position="453"/>
        <end position="471"/>
    </location>
</feature>
<feature type="transmembrane region" description="Helical" evidence="8">
    <location>
        <begin position="478"/>
        <end position="498"/>
    </location>
</feature>
<gene>
    <name evidence="10" type="ORF">FDO65_04245</name>
</gene>
<evidence type="ECO:0000259" key="9">
    <source>
        <dbReference type="Pfam" id="PF13515"/>
    </source>
</evidence>
<name>A0A4U6QL64_9ACTN</name>
<comment type="subcellular location">
    <subcellularLocation>
        <location evidence="1">Cell membrane</location>
        <topology evidence="1">Multi-pass membrane protein</topology>
    </subcellularLocation>
</comment>
<organism evidence="10 11">
    <name type="scientific">Nakamurella flava</name>
    <dbReference type="NCBI Taxonomy" id="2576308"/>
    <lineage>
        <taxon>Bacteria</taxon>
        <taxon>Bacillati</taxon>
        <taxon>Actinomycetota</taxon>
        <taxon>Actinomycetes</taxon>
        <taxon>Nakamurellales</taxon>
        <taxon>Nakamurellaceae</taxon>
        <taxon>Nakamurella</taxon>
    </lineage>
</organism>
<evidence type="ECO:0000256" key="8">
    <source>
        <dbReference type="SAM" id="Phobius"/>
    </source>
</evidence>
<protein>
    <recommendedName>
        <fullName evidence="9">Integral membrane bound transporter domain-containing protein</fullName>
    </recommendedName>
</protein>
<evidence type="ECO:0000256" key="1">
    <source>
        <dbReference type="ARBA" id="ARBA00004651"/>
    </source>
</evidence>
<evidence type="ECO:0000256" key="6">
    <source>
        <dbReference type="ARBA" id="ARBA00043993"/>
    </source>
</evidence>
<evidence type="ECO:0000256" key="4">
    <source>
        <dbReference type="ARBA" id="ARBA00022989"/>
    </source>
</evidence>
<feature type="transmembrane region" description="Helical" evidence="8">
    <location>
        <begin position="531"/>
        <end position="548"/>
    </location>
</feature>
<feature type="transmembrane region" description="Helical" evidence="8">
    <location>
        <begin position="125"/>
        <end position="143"/>
    </location>
</feature>
<reference evidence="10 11" key="1">
    <citation type="submission" date="2019-05" db="EMBL/GenBank/DDBJ databases">
        <title>Nakamurella sp. N5BH11, whole genome shotgun sequence.</title>
        <authorList>
            <person name="Tuo L."/>
        </authorList>
    </citation>
    <scope>NUCLEOTIDE SEQUENCE [LARGE SCALE GENOMIC DNA]</scope>
    <source>
        <strain evidence="10 11">N5BH11</strain>
    </source>
</reference>
<feature type="transmembrane region" description="Helical" evidence="8">
    <location>
        <begin position="71"/>
        <end position="90"/>
    </location>
</feature>
<dbReference type="Proteomes" id="UP000306985">
    <property type="component" value="Unassembled WGS sequence"/>
</dbReference>
<feature type="domain" description="Integral membrane bound transporter" evidence="9">
    <location>
        <begin position="415"/>
        <end position="541"/>
    </location>
</feature>
<sequence>MTAIDRLHSWFDAHDPGGVARAKGVKAAVVVTVGLATGILLDQTDIATFAAFGGIALLLLTDLPGNRSARLGSYLLLAAVGTVLITVGTLASTTGWLAVVSMLVVGFGVLFSGVVSAAINGAGRAALLTYILPVCLTAPPSAIGGRLTGWALAAALAIPAAVFWWPPRQHEALRTAAADACRDLGRRILRTAGGGSGPAPSAPPFAAPGTERDEPDPAAAIRRLRETFGRSESRPVGLTTGSRLLGLLVDRLAWLNTVVASLPADVAPGNRPEWARRLERRCGQVLLACDDTLVAAGTPRGPDAVAALDAAIESLEQDRVAAAASRQLLAIAARTTERSPALLHELAHTCLLAGATVAAAGRADARPTWDRILGRNNPPATLTRREAAGHLARGHLSVRSVWFQNSLRGALGLALAVLLAEVTHVSHGFWVVLGALTVLRTTAVNTGSTAVRALGGTVLGFLLGTAVLVVIGSHPVGLWILLPVTIALAGCLPTMVSFVAGQTAFTVLVMVLFNIVVPVGWSIGLVRIEDVLIGAAAAVVCALLWPHGAAGEVRRSLADAYRTAAAALMAAVQTMGAPPDLARTVRNGSIAPVPWTPEQTLAAEAAARLDDAVRQYLGDHGARRLPVEQVTLAANAANRLRLTAGAILSGADHPGVRPLPEVVRPLWATLRDIADSQRQWFEDRAADIAGGPHARRTAAGDALPPVADAMPARAERTVLSAVRRHPALLDDETLWRPVCGLWWTALFLDDASRLQDRLGGNRPGLVSSDGSVRRPAPQR</sequence>
<keyword evidence="2" id="KW-1003">Cell membrane</keyword>
<evidence type="ECO:0000256" key="2">
    <source>
        <dbReference type="ARBA" id="ARBA00022475"/>
    </source>
</evidence>
<evidence type="ECO:0000256" key="5">
    <source>
        <dbReference type="ARBA" id="ARBA00023136"/>
    </source>
</evidence>
<feature type="region of interest" description="Disordered" evidence="7">
    <location>
        <begin position="759"/>
        <end position="779"/>
    </location>
</feature>
<dbReference type="OrthoDB" id="4638444at2"/>
<dbReference type="EMBL" id="SZZH01000001">
    <property type="protein sequence ID" value="TKV60882.1"/>
    <property type="molecule type" value="Genomic_DNA"/>
</dbReference>
<comment type="caution">
    <text evidence="10">The sequence shown here is derived from an EMBL/GenBank/DDBJ whole genome shotgun (WGS) entry which is preliminary data.</text>
</comment>
<feature type="transmembrane region" description="Helical" evidence="8">
    <location>
        <begin position="96"/>
        <end position="118"/>
    </location>
</feature>
<dbReference type="AlphaFoldDB" id="A0A4U6QL64"/>
<dbReference type="InterPro" id="IPR049453">
    <property type="entry name" value="Memb_transporter_dom"/>
</dbReference>
<feature type="transmembrane region" description="Helical" evidence="8">
    <location>
        <begin position="409"/>
        <end position="433"/>
    </location>
</feature>
<keyword evidence="5 8" id="KW-0472">Membrane</keyword>
<feature type="region of interest" description="Disordered" evidence="7">
    <location>
        <begin position="191"/>
        <end position="215"/>
    </location>
</feature>
<dbReference type="Pfam" id="PF13515">
    <property type="entry name" value="FUSC_2"/>
    <property type="match status" value="1"/>
</dbReference>
<accession>A0A4U6QL64</accession>
<dbReference type="RefSeq" id="WP_137448185.1">
    <property type="nucleotide sequence ID" value="NZ_SZZH01000001.1"/>
</dbReference>
<dbReference type="PANTHER" id="PTHR30509:SF9">
    <property type="entry name" value="MULTIDRUG RESISTANCE PROTEIN MDTO"/>
    <property type="match status" value="1"/>
</dbReference>
<feature type="transmembrane region" description="Helical" evidence="8">
    <location>
        <begin position="149"/>
        <end position="165"/>
    </location>
</feature>
<feature type="transmembrane region" description="Helical" evidence="8">
    <location>
        <begin position="46"/>
        <end position="64"/>
    </location>
</feature>
<feature type="transmembrane region" description="Helical" evidence="8">
    <location>
        <begin position="504"/>
        <end position="524"/>
    </location>
</feature>
<dbReference type="PANTHER" id="PTHR30509">
    <property type="entry name" value="P-HYDROXYBENZOIC ACID EFFLUX PUMP SUBUNIT-RELATED"/>
    <property type="match status" value="1"/>
</dbReference>
<comment type="similarity">
    <text evidence="6">Belongs to the YccS/YhfK family.</text>
</comment>
<evidence type="ECO:0000313" key="11">
    <source>
        <dbReference type="Proteomes" id="UP000306985"/>
    </source>
</evidence>
<evidence type="ECO:0000256" key="7">
    <source>
        <dbReference type="SAM" id="MobiDB-lite"/>
    </source>
</evidence>
<evidence type="ECO:0000256" key="3">
    <source>
        <dbReference type="ARBA" id="ARBA00022692"/>
    </source>
</evidence>